<sequence length="118" mass="13194">MAFLILSTGLPRNTVAQTLERGYLAHTNDQNEWTATTPPGFFYSVWIRADDQWVDFDLYVYDGQGNLVCSSVGPGGVEVCVFYAWYNVYHIKVMSAGGCPPQTIKERPCGEGWYTLGI</sequence>
<organism evidence="1">
    <name type="scientific">Acetithermum autotrophicum</name>
    <dbReference type="NCBI Taxonomy" id="1446466"/>
    <lineage>
        <taxon>Bacteria</taxon>
        <taxon>Candidatus Bipolaricaulota</taxon>
        <taxon>Candidatus Acetithermum</taxon>
    </lineage>
</organism>
<reference evidence="1" key="1">
    <citation type="journal article" date="2005" name="Environ. Microbiol.">
        <title>Genetic and functional properties of uncultivated thermophilic crenarchaeotes from a subsurface gold mine as revealed by analysis of genome fragments.</title>
        <authorList>
            <person name="Nunoura T."/>
            <person name="Hirayama H."/>
            <person name="Takami H."/>
            <person name="Oida H."/>
            <person name="Nishi S."/>
            <person name="Shimamura S."/>
            <person name="Suzuki Y."/>
            <person name="Inagaki F."/>
            <person name="Takai K."/>
            <person name="Nealson K.H."/>
            <person name="Horikoshi K."/>
        </authorList>
    </citation>
    <scope>NUCLEOTIDE SEQUENCE</scope>
</reference>
<evidence type="ECO:0000313" key="1">
    <source>
        <dbReference type="EMBL" id="BAL59162.1"/>
    </source>
</evidence>
<accession>H5SSM6</accession>
<dbReference type="EMBL" id="AP011802">
    <property type="protein sequence ID" value="BAL59162.1"/>
    <property type="molecule type" value="Genomic_DNA"/>
</dbReference>
<proteinExistence type="predicted"/>
<dbReference type="AlphaFoldDB" id="H5SSM6"/>
<name>H5SSM6_ACEAU</name>
<reference evidence="1" key="2">
    <citation type="journal article" date="2012" name="PLoS ONE">
        <title>A Deeply Branching Thermophilic Bacterium with an Ancient Acetyl-CoA Pathway Dominates a Subsurface Ecosystem.</title>
        <authorList>
            <person name="Takami H."/>
            <person name="Noguchi H."/>
            <person name="Takaki Y."/>
            <person name="Uchiyama I."/>
            <person name="Toyoda A."/>
            <person name="Nishi S."/>
            <person name="Chee G.-J."/>
            <person name="Arai W."/>
            <person name="Nunoura T."/>
            <person name="Itoh T."/>
            <person name="Hattori M."/>
            <person name="Takai K."/>
        </authorList>
    </citation>
    <scope>NUCLEOTIDE SEQUENCE</scope>
</reference>
<protein>
    <submittedName>
        <fullName evidence="1">Uncharacterized protein</fullName>
    </submittedName>
</protein>
<gene>
    <name evidence="1" type="ORF">HGMM_OP3C317</name>
</gene>